<dbReference type="Pfam" id="PF00753">
    <property type="entry name" value="Lactamase_B"/>
    <property type="match status" value="1"/>
</dbReference>
<protein>
    <submittedName>
        <fullName evidence="2">MBL fold metallo-hydrolase</fullName>
    </submittedName>
</protein>
<sequence>MFTITEIYNNIPGDSRLKTEWGFSCYIKEAALLFDTGGDAAVLASNMAALGIDPADIRTLVLSHDHWDHIGGLAAVLGRNPDLDVYLLDTFSDETKTAVQSVARMHIVRDWQEIAPGIFSTGPLAGAIPEQALALEGADGFFIITGCAHPHISTIIEDVRGHGTVHGAIGGFHAVSNTDRTALRTLPYLAPSHCTDALALIIGENAERCRQGGVGAHHTVQTKRK</sequence>
<dbReference type="PANTHER" id="PTHR13754">
    <property type="entry name" value="METALLO-BETA-LACTAMASE SUPERFAMILY PROTEIN"/>
    <property type="match status" value="1"/>
</dbReference>
<dbReference type="GO" id="GO:0016787">
    <property type="term" value="F:hydrolase activity"/>
    <property type="evidence" value="ECO:0007669"/>
    <property type="project" value="UniProtKB-KW"/>
</dbReference>
<evidence type="ECO:0000313" key="2">
    <source>
        <dbReference type="EMBL" id="TAJ43410.1"/>
    </source>
</evidence>
<accession>A0A483CR41</accession>
<dbReference type="AlphaFoldDB" id="A0A483CR41"/>
<gene>
    <name evidence="2" type="ORF">CUJ86_11165</name>
</gene>
<dbReference type="InterPro" id="IPR036866">
    <property type="entry name" value="RibonucZ/Hydroxyglut_hydro"/>
</dbReference>
<organism evidence="2 3">
    <name type="scientific">Methanofollis fontis</name>
    <dbReference type="NCBI Taxonomy" id="2052832"/>
    <lineage>
        <taxon>Archaea</taxon>
        <taxon>Methanobacteriati</taxon>
        <taxon>Methanobacteriota</taxon>
        <taxon>Stenosarchaea group</taxon>
        <taxon>Methanomicrobia</taxon>
        <taxon>Methanomicrobiales</taxon>
        <taxon>Methanomicrobiaceae</taxon>
        <taxon>Methanofollis</taxon>
    </lineage>
</organism>
<dbReference type="OrthoDB" id="7773at2157"/>
<proteinExistence type="predicted"/>
<dbReference type="PANTHER" id="PTHR13754:SF13">
    <property type="entry name" value="METALLO-BETA-LACTAMASE SUPERFAMILY PROTEIN (AFU_ORTHOLOGUE AFUA_3G07630)"/>
    <property type="match status" value="1"/>
</dbReference>
<dbReference type="InterPro" id="IPR052926">
    <property type="entry name" value="Metallo-beta-lactamase_dom"/>
</dbReference>
<name>A0A483CR41_9EURY</name>
<comment type="caution">
    <text evidence="2">The sequence shown here is derived from an EMBL/GenBank/DDBJ whole genome shotgun (WGS) entry which is preliminary data.</text>
</comment>
<dbReference type="InterPro" id="IPR041712">
    <property type="entry name" value="DHPS-like_MBL-fold"/>
</dbReference>
<dbReference type="InterPro" id="IPR001279">
    <property type="entry name" value="Metallo-B-lactamas"/>
</dbReference>
<reference evidence="2 3" key="1">
    <citation type="submission" date="2017-11" db="EMBL/GenBank/DDBJ databases">
        <title>Isolation and Characterization of Methanofollis Species from Methane Seep Offshore SW Taiwan.</title>
        <authorList>
            <person name="Teng N.-H."/>
            <person name="Lai M.-C."/>
            <person name="Chen S.-C."/>
        </authorList>
    </citation>
    <scope>NUCLEOTIDE SEQUENCE [LARGE SCALE GENOMIC DNA]</scope>
    <source>
        <strain evidence="2 3">FWC-SCC2</strain>
    </source>
</reference>
<dbReference type="GO" id="GO:0016740">
    <property type="term" value="F:transferase activity"/>
    <property type="evidence" value="ECO:0007669"/>
    <property type="project" value="TreeGrafter"/>
</dbReference>
<keyword evidence="3" id="KW-1185">Reference proteome</keyword>
<keyword evidence="2" id="KW-0378">Hydrolase</keyword>
<evidence type="ECO:0000259" key="1">
    <source>
        <dbReference type="Pfam" id="PF00753"/>
    </source>
</evidence>
<dbReference type="SUPFAM" id="SSF56281">
    <property type="entry name" value="Metallo-hydrolase/oxidoreductase"/>
    <property type="match status" value="1"/>
</dbReference>
<dbReference type="EMBL" id="PGCL01000007">
    <property type="protein sequence ID" value="TAJ43410.1"/>
    <property type="molecule type" value="Genomic_DNA"/>
</dbReference>
<dbReference type="CDD" id="cd07713">
    <property type="entry name" value="DHPS-like_MBL-fold"/>
    <property type="match status" value="1"/>
</dbReference>
<dbReference type="Gene3D" id="3.60.15.10">
    <property type="entry name" value="Ribonuclease Z/Hydroxyacylglutathione hydrolase-like"/>
    <property type="match status" value="1"/>
</dbReference>
<dbReference type="RefSeq" id="WP_130647652.1">
    <property type="nucleotide sequence ID" value="NZ_PGCL01000007.1"/>
</dbReference>
<evidence type="ECO:0000313" key="3">
    <source>
        <dbReference type="Proteomes" id="UP000292580"/>
    </source>
</evidence>
<dbReference type="Proteomes" id="UP000292580">
    <property type="component" value="Unassembled WGS sequence"/>
</dbReference>
<feature type="domain" description="Metallo-beta-lactamase" evidence="1">
    <location>
        <begin position="28"/>
        <end position="161"/>
    </location>
</feature>